<dbReference type="Pfam" id="PF01682">
    <property type="entry name" value="DB"/>
    <property type="match status" value="1"/>
</dbReference>
<sequence length="142" mass="15034">MCKASYFLLLLIIASTMSLSLACFASGICGGGCPPPPPPVCGGGCGVGYSCGHYGCYRTRARAASSLTITYTRAALQAMYFKQDSCPIQAATDIHYCAAQGKDHRDCCARNGVATTLAGHKVSFSLLNTSANLLLRFFFLKK</sequence>
<evidence type="ECO:0000256" key="1">
    <source>
        <dbReference type="SAM" id="SignalP"/>
    </source>
</evidence>
<name>A0A0K0D4A4_ANGCA</name>
<accession>A0A0K0D4A4</accession>
<dbReference type="InterPro" id="IPR002602">
    <property type="entry name" value="DB"/>
</dbReference>
<evidence type="ECO:0000259" key="2">
    <source>
        <dbReference type="Pfam" id="PF01682"/>
    </source>
</evidence>
<reference evidence="4" key="2">
    <citation type="submission" date="2017-02" db="UniProtKB">
        <authorList>
            <consortium name="WormBaseParasite"/>
        </authorList>
    </citation>
    <scope>IDENTIFICATION</scope>
</reference>
<dbReference type="AlphaFoldDB" id="A0A0K0D4A4"/>
<dbReference type="PROSITE" id="PS51257">
    <property type="entry name" value="PROKAR_LIPOPROTEIN"/>
    <property type="match status" value="1"/>
</dbReference>
<evidence type="ECO:0000313" key="4">
    <source>
        <dbReference type="WBParaSite" id="ACAC_0000489901-mRNA-1"/>
    </source>
</evidence>
<dbReference type="PANTHER" id="PTHR46705">
    <property type="entry name" value="PROTEIN CBG09805"/>
    <property type="match status" value="1"/>
</dbReference>
<dbReference type="STRING" id="6313.A0A0K0D4A4"/>
<dbReference type="Proteomes" id="UP000035642">
    <property type="component" value="Unassembled WGS sequence"/>
</dbReference>
<protein>
    <submittedName>
        <fullName evidence="4">DB domain-containing protein</fullName>
    </submittedName>
</protein>
<dbReference type="WBParaSite" id="ACAC_0000489901-mRNA-1">
    <property type="protein sequence ID" value="ACAC_0000489901-mRNA-1"/>
    <property type="gene ID" value="ACAC_0000489901"/>
</dbReference>
<feature type="chain" id="PRO_5005326501" evidence="1">
    <location>
        <begin position="23"/>
        <end position="142"/>
    </location>
</feature>
<feature type="domain" description="Domain of unknown function DB" evidence="2">
    <location>
        <begin position="76"/>
        <end position="115"/>
    </location>
</feature>
<proteinExistence type="predicted"/>
<feature type="signal peptide" evidence="1">
    <location>
        <begin position="1"/>
        <end position="22"/>
    </location>
</feature>
<dbReference type="PANTHER" id="PTHR46705:SF9">
    <property type="entry name" value="DOMAIN OF UNKNOWN FUNCTION DB DOMAIN-CONTAINING PROTEIN"/>
    <property type="match status" value="1"/>
</dbReference>
<reference evidence="3" key="1">
    <citation type="submission" date="2012-09" db="EMBL/GenBank/DDBJ databases">
        <authorList>
            <person name="Martin A.A."/>
        </authorList>
    </citation>
    <scope>NUCLEOTIDE SEQUENCE</scope>
</reference>
<evidence type="ECO:0000313" key="3">
    <source>
        <dbReference type="Proteomes" id="UP000035642"/>
    </source>
</evidence>
<keyword evidence="3" id="KW-1185">Reference proteome</keyword>
<keyword evidence="1" id="KW-0732">Signal</keyword>
<organism evidence="3 4">
    <name type="scientific">Angiostrongylus cantonensis</name>
    <name type="common">Rat lungworm</name>
    <dbReference type="NCBI Taxonomy" id="6313"/>
    <lineage>
        <taxon>Eukaryota</taxon>
        <taxon>Metazoa</taxon>
        <taxon>Ecdysozoa</taxon>
        <taxon>Nematoda</taxon>
        <taxon>Chromadorea</taxon>
        <taxon>Rhabditida</taxon>
        <taxon>Rhabditina</taxon>
        <taxon>Rhabditomorpha</taxon>
        <taxon>Strongyloidea</taxon>
        <taxon>Metastrongylidae</taxon>
        <taxon>Angiostrongylus</taxon>
    </lineage>
</organism>